<feature type="transmembrane region" description="Helical" evidence="2">
    <location>
        <begin position="490"/>
        <end position="508"/>
    </location>
</feature>
<dbReference type="InterPro" id="IPR000719">
    <property type="entry name" value="Prot_kinase_dom"/>
</dbReference>
<dbReference type="PATRIC" id="fig|157733.3.peg.3750"/>
<dbReference type="AlphaFoldDB" id="A0A0J6D175"/>
<feature type="domain" description="Protein kinase" evidence="3">
    <location>
        <begin position="116"/>
        <end position="450"/>
    </location>
</feature>
<sequence>MKFNSLYRIIIIVWMSVKFFIQLETFRRKSKHSWDQERWQKLLKKQAIEYKGKAIRLEGLLVKLGQFLSTRADILPKVFLEEIDDLVDRVPSFPWDKAKRILEEEWSSDYNDVIKNISERPIASASIGQVYRANLITGEDVAIKIRRPAIRKIIKADFKALRIVFWLMDKFTSYGNQLDLSRLYEEVRNVIEDELDFKKELKNGLHFQERYKDSPGYRIPNYISEWSTKKVLVMEWIEGARITDLSYIEDKGINRNDLARKLLKGYLEQLLQEGQFHADPHSGNILIQEDGTIVFIDFGMVGHIEARDALSIRKLITGVVLSQYRDVTNALEELRFLLPNSDKRQIEKAIQTLVTLFVEQDLTMMDEDTAEQVLREVQTLVNKQPIQLPSEFAFLGRAISTIVGILYSLDPEINLIEEGKPIVQEWINREESADKRYDPTKVLRQLYARLTSIENPLDRLSNELDQHREWEETVRRKESYSRSMLWNKHYSFTLLLFSMIGFFISLSLKMSDLLLATSISGGISILVVIITNAFERRIWKKKERSN</sequence>
<organism evidence="4 5">
    <name type="scientific">Guptibacillus hwajinpoensis</name>
    <dbReference type="NCBI Taxonomy" id="208199"/>
    <lineage>
        <taxon>Bacteria</taxon>
        <taxon>Bacillati</taxon>
        <taxon>Bacillota</taxon>
        <taxon>Bacilli</taxon>
        <taxon>Bacillales</taxon>
        <taxon>Guptibacillaceae</taxon>
        <taxon>Guptibacillus</taxon>
    </lineage>
</organism>
<gene>
    <name evidence="4" type="ORF">AB986_07420</name>
</gene>
<reference evidence="4" key="1">
    <citation type="submission" date="2015-06" db="EMBL/GenBank/DDBJ databases">
        <authorList>
            <person name="Liu B."/>
            <person name="Wang J."/>
            <person name="Zhu Y."/>
            <person name="Liu G."/>
            <person name="Chen Q."/>
            <person name="Zheng C."/>
            <person name="Che J."/>
            <person name="Ge C."/>
            <person name="Shi H."/>
            <person name="Pan Z."/>
            <person name="Liu X."/>
        </authorList>
    </citation>
    <scope>NUCLEOTIDE SEQUENCE [LARGE SCALE GENOMIC DNA]</scope>
    <source>
        <strain evidence="4">DSM 16346</strain>
    </source>
</reference>
<keyword evidence="2" id="KW-1133">Transmembrane helix</keyword>
<dbReference type="PANTHER" id="PTHR10566:SF113">
    <property type="entry name" value="PROTEIN ACTIVITY OF BC1 COMPLEX KINASE 7, CHLOROPLASTIC"/>
    <property type="match status" value="1"/>
</dbReference>
<dbReference type="SUPFAM" id="SSF56112">
    <property type="entry name" value="Protein kinase-like (PK-like)"/>
    <property type="match status" value="1"/>
</dbReference>
<accession>A0A0J6D175</accession>
<dbReference type="Gene3D" id="1.10.510.10">
    <property type="entry name" value="Transferase(Phosphotransferase) domain 1"/>
    <property type="match status" value="1"/>
</dbReference>
<dbReference type="OrthoDB" id="9795390at2"/>
<feature type="transmembrane region" description="Helical" evidence="2">
    <location>
        <begin position="6"/>
        <end position="23"/>
    </location>
</feature>
<dbReference type="InterPro" id="IPR004147">
    <property type="entry name" value="ABC1_dom"/>
</dbReference>
<evidence type="ECO:0000259" key="3">
    <source>
        <dbReference type="PROSITE" id="PS50011"/>
    </source>
</evidence>
<dbReference type="InterPro" id="IPR050154">
    <property type="entry name" value="UbiB_kinase"/>
</dbReference>
<keyword evidence="5" id="KW-1185">Reference proteome</keyword>
<dbReference type="RefSeq" id="WP_048310223.1">
    <property type="nucleotide sequence ID" value="NZ_CP119526.1"/>
</dbReference>
<dbReference type="CDD" id="cd05121">
    <property type="entry name" value="ABC1_ADCK3-like"/>
    <property type="match status" value="1"/>
</dbReference>
<comment type="caution">
    <text evidence="4">The sequence shown here is derived from an EMBL/GenBank/DDBJ whole genome shotgun (WGS) entry which is preliminary data.</text>
</comment>
<dbReference type="GO" id="GO:0004672">
    <property type="term" value="F:protein kinase activity"/>
    <property type="evidence" value="ECO:0007669"/>
    <property type="project" value="InterPro"/>
</dbReference>
<evidence type="ECO:0000313" key="5">
    <source>
        <dbReference type="Proteomes" id="UP000035996"/>
    </source>
</evidence>
<dbReference type="InterPro" id="IPR011009">
    <property type="entry name" value="Kinase-like_dom_sf"/>
</dbReference>
<keyword evidence="2" id="KW-0472">Membrane</keyword>
<proteinExistence type="inferred from homology"/>
<dbReference type="Pfam" id="PF03109">
    <property type="entry name" value="ABC1"/>
    <property type="match status" value="1"/>
</dbReference>
<protein>
    <recommendedName>
        <fullName evidence="3">Protein kinase domain-containing protein</fullName>
    </recommendedName>
</protein>
<feature type="transmembrane region" description="Helical" evidence="2">
    <location>
        <begin position="514"/>
        <end position="534"/>
    </location>
</feature>
<dbReference type="Proteomes" id="UP000035996">
    <property type="component" value="Unassembled WGS sequence"/>
</dbReference>
<dbReference type="EMBL" id="LELK01000001">
    <property type="protein sequence ID" value="KMM39053.1"/>
    <property type="molecule type" value="Genomic_DNA"/>
</dbReference>
<dbReference type="PANTHER" id="PTHR10566">
    <property type="entry name" value="CHAPERONE-ACTIVITY OF BC1 COMPLEX CABC1 -RELATED"/>
    <property type="match status" value="1"/>
</dbReference>
<evidence type="ECO:0000256" key="1">
    <source>
        <dbReference type="ARBA" id="ARBA00009670"/>
    </source>
</evidence>
<evidence type="ECO:0000256" key="2">
    <source>
        <dbReference type="SAM" id="Phobius"/>
    </source>
</evidence>
<comment type="similarity">
    <text evidence="1">Belongs to the protein kinase superfamily. ADCK protein kinase family.</text>
</comment>
<dbReference type="PROSITE" id="PS50011">
    <property type="entry name" value="PROTEIN_KINASE_DOM"/>
    <property type="match status" value="1"/>
</dbReference>
<name>A0A0J6D175_9BACL</name>
<dbReference type="STRING" id="157733.AB986_07420"/>
<dbReference type="GO" id="GO:0005524">
    <property type="term" value="F:ATP binding"/>
    <property type="evidence" value="ECO:0007669"/>
    <property type="project" value="InterPro"/>
</dbReference>
<evidence type="ECO:0000313" key="4">
    <source>
        <dbReference type="EMBL" id="KMM39053.1"/>
    </source>
</evidence>
<keyword evidence="2" id="KW-0812">Transmembrane</keyword>